<feature type="non-terminal residue" evidence="1">
    <location>
        <position position="1"/>
    </location>
</feature>
<proteinExistence type="predicted"/>
<dbReference type="InParanoid" id="A0A165US98"/>
<organism evidence="1 2">
    <name type="scientific">Neolentinus lepideus HHB14362 ss-1</name>
    <dbReference type="NCBI Taxonomy" id="1314782"/>
    <lineage>
        <taxon>Eukaryota</taxon>
        <taxon>Fungi</taxon>
        <taxon>Dikarya</taxon>
        <taxon>Basidiomycota</taxon>
        <taxon>Agaricomycotina</taxon>
        <taxon>Agaricomycetes</taxon>
        <taxon>Gloeophyllales</taxon>
        <taxon>Gloeophyllaceae</taxon>
        <taxon>Neolentinus</taxon>
    </lineage>
</organism>
<dbReference type="EMBL" id="KV425557">
    <property type="protein sequence ID" value="KZT28623.1"/>
    <property type="molecule type" value="Genomic_DNA"/>
</dbReference>
<dbReference type="OrthoDB" id="3261594at2759"/>
<keyword evidence="2" id="KW-1185">Reference proteome</keyword>
<name>A0A165US98_9AGAM</name>
<protein>
    <submittedName>
        <fullName evidence="1">Uncharacterized protein</fullName>
    </submittedName>
</protein>
<dbReference type="Proteomes" id="UP000076761">
    <property type="component" value="Unassembled WGS sequence"/>
</dbReference>
<sequence>QKLVGEVSAIVPIRIDMCKNSCVAYTGPYAGLEVCECGHYPRYDSLKQAL</sequence>
<evidence type="ECO:0000313" key="2">
    <source>
        <dbReference type="Proteomes" id="UP000076761"/>
    </source>
</evidence>
<accession>A0A165US98</accession>
<dbReference type="AlphaFoldDB" id="A0A165US98"/>
<reference evidence="1 2" key="1">
    <citation type="journal article" date="2016" name="Mol. Biol. Evol.">
        <title>Comparative Genomics of Early-Diverging Mushroom-Forming Fungi Provides Insights into the Origins of Lignocellulose Decay Capabilities.</title>
        <authorList>
            <person name="Nagy L.G."/>
            <person name="Riley R."/>
            <person name="Tritt A."/>
            <person name="Adam C."/>
            <person name="Daum C."/>
            <person name="Floudas D."/>
            <person name="Sun H."/>
            <person name="Yadav J.S."/>
            <person name="Pangilinan J."/>
            <person name="Larsson K.H."/>
            <person name="Matsuura K."/>
            <person name="Barry K."/>
            <person name="Labutti K."/>
            <person name="Kuo R."/>
            <person name="Ohm R.A."/>
            <person name="Bhattacharya S.S."/>
            <person name="Shirouzu T."/>
            <person name="Yoshinaga Y."/>
            <person name="Martin F.M."/>
            <person name="Grigoriev I.V."/>
            <person name="Hibbett D.S."/>
        </authorList>
    </citation>
    <scope>NUCLEOTIDE SEQUENCE [LARGE SCALE GENOMIC DNA]</scope>
    <source>
        <strain evidence="1 2">HHB14362 ss-1</strain>
    </source>
</reference>
<feature type="non-terminal residue" evidence="1">
    <location>
        <position position="50"/>
    </location>
</feature>
<gene>
    <name evidence="1" type="ORF">NEOLEDRAFT_1041968</name>
</gene>
<evidence type="ECO:0000313" key="1">
    <source>
        <dbReference type="EMBL" id="KZT28623.1"/>
    </source>
</evidence>